<sequence>MRILAPNLVRTLGLVLAHWLLLVELHTLRPRLEYRLSGTHEVLQAIGDKHLEKGIRLNRGVAAKDKDISFVRSLIQNTEGISSTVVWIIVGTASVFGVVVFIAGSVIALRKRLENTTEDDGESLHQILNSSSAVTSSHTRTVEERTATASSTLKQFNARARPNKPPRTNASEKDYRKLQNLSSGSDSVISSRHLTTVLSEKSMRPEEEAFRIPSMPHCRSESTSSALDQSRECLTTGGEGRGKGDVQSRREQEHRRRSLHKRLAGEDKHRRWKTLGREERITRWHN</sequence>
<protein>
    <submittedName>
        <fullName evidence="3">Uncharacterized protein</fullName>
    </submittedName>
</protein>
<feature type="compositionally biased region" description="Polar residues" evidence="1">
    <location>
        <begin position="129"/>
        <end position="139"/>
    </location>
</feature>
<name>A0A7R8WSR0_9CRUS</name>
<reference evidence="3" key="1">
    <citation type="submission" date="2020-11" db="EMBL/GenBank/DDBJ databases">
        <authorList>
            <person name="Tran Van P."/>
        </authorList>
    </citation>
    <scope>NUCLEOTIDE SEQUENCE</scope>
</reference>
<proteinExistence type="predicted"/>
<organism evidence="3">
    <name type="scientific">Cyprideis torosa</name>
    <dbReference type="NCBI Taxonomy" id="163714"/>
    <lineage>
        <taxon>Eukaryota</taxon>
        <taxon>Metazoa</taxon>
        <taxon>Ecdysozoa</taxon>
        <taxon>Arthropoda</taxon>
        <taxon>Crustacea</taxon>
        <taxon>Oligostraca</taxon>
        <taxon>Ostracoda</taxon>
        <taxon>Podocopa</taxon>
        <taxon>Podocopida</taxon>
        <taxon>Cytherocopina</taxon>
        <taxon>Cytheroidea</taxon>
        <taxon>Cytherideidae</taxon>
        <taxon>Cyprideis</taxon>
    </lineage>
</organism>
<evidence type="ECO:0000256" key="1">
    <source>
        <dbReference type="SAM" id="MobiDB-lite"/>
    </source>
</evidence>
<feature type="region of interest" description="Disordered" evidence="1">
    <location>
        <begin position="129"/>
        <end position="187"/>
    </location>
</feature>
<gene>
    <name evidence="3" type="ORF">CTOB1V02_LOCUS11661</name>
</gene>
<keyword evidence="2" id="KW-0472">Membrane</keyword>
<accession>A0A7R8WSR0</accession>
<dbReference type="EMBL" id="OB667083">
    <property type="protein sequence ID" value="CAD7233842.1"/>
    <property type="molecule type" value="Genomic_DNA"/>
</dbReference>
<keyword evidence="2" id="KW-1133">Transmembrane helix</keyword>
<feature type="compositionally biased region" description="Basic and acidic residues" evidence="1">
    <location>
        <begin position="240"/>
        <end position="254"/>
    </location>
</feature>
<feature type="transmembrane region" description="Helical" evidence="2">
    <location>
        <begin position="85"/>
        <end position="109"/>
    </location>
</feature>
<keyword evidence="2" id="KW-0812">Transmembrane</keyword>
<feature type="region of interest" description="Disordered" evidence="1">
    <location>
        <begin position="216"/>
        <end position="269"/>
    </location>
</feature>
<dbReference type="AlphaFoldDB" id="A0A7R8WSR0"/>
<evidence type="ECO:0000313" key="3">
    <source>
        <dbReference type="EMBL" id="CAD7233842.1"/>
    </source>
</evidence>
<evidence type="ECO:0000256" key="2">
    <source>
        <dbReference type="SAM" id="Phobius"/>
    </source>
</evidence>